<dbReference type="PANTHER" id="PTHR33991:SF1">
    <property type="entry name" value="DNA REPAIR PROTEIN RECO"/>
    <property type="match status" value="1"/>
</dbReference>
<dbReference type="SUPFAM" id="SSF57863">
    <property type="entry name" value="ArfGap/RecO-like zinc finger"/>
    <property type="match status" value="1"/>
</dbReference>
<name>A0A0A0DAE1_9PROT</name>
<accession>A0A0A0DAE1</accession>
<keyword evidence="4 7" id="KW-0233">DNA recombination</keyword>
<protein>
    <recommendedName>
        <fullName evidence="2 7">DNA repair protein RecO</fullName>
    </recommendedName>
    <alternativeName>
        <fullName evidence="6 7">Recombination protein O</fullName>
    </alternativeName>
</protein>
<evidence type="ECO:0000313" key="9">
    <source>
        <dbReference type="EMBL" id="KGM35099.1"/>
    </source>
</evidence>
<dbReference type="Proteomes" id="UP000029995">
    <property type="component" value="Unassembled WGS sequence"/>
</dbReference>
<dbReference type="Pfam" id="PF02565">
    <property type="entry name" value="RecO_C"/>
    <property type="match status" value="1"/>
</dbReference>
<evidence type="ECO:0000256" key="2">
    <source>
        <dbReference type="ARBA" id="ARBA00021310"/>
    </source>
</evidence>
<dbReference type="SUPFAM" id="SSF50249">
    <property type="entry name" value="Nucleic acid-binding proteins"/>
    <property type="match status" value="1"/>
</dbReference>
<dbReference type="InterPro" id="IPR037278">
    <property type="entry name" value="ARFGAP/RecO"/>
</dbReference>
<comment type="similarity">
    <text evidence="1 7">Belongs to the RecO family.</text>
</comment>
<dbReference type="NCBIfam" id="TIGR00613">
    <property type="entry name" value="reco"/>
    <property type="match status" value="1"/>
</dbReference>
<reference evidence="9 10" key="1">
    <citation type="submission" date="2014-01" db="EMBL/GenBank/DDBJ databases">
        <title>Genome sequence determination for a cystic fibrosis isolate, Inquilinus limosus.</title>
        <authorList>
            <person name="Pino M."/>
            <person name="Di Conza J."/>
            <person name="Gutkind G."/>
        </authorList>
    </citation>
    <scope>NUCLEOTIDE SEQUENCE [LARGE SCALE GENOMIC DNA]</scope>
    <source>
        <strain evidence="9 10">MP06</strain>
    </source>
</reference>
<evidence type="ECO:0000256" key="3">
    <source>
        <dbReference type="ARBA" id="ARBA00022763"/>
    </source>
</evidence>
<dbReference type="InterPro" id="IPR012340">
    <property type="entry name" value="NA-bd_OB-fold"/>
</dbReference>
<evidence type="ECO:0000259" key="8">
    <source>
        <dbReference type="Pfam" id="PF11967"/>
    </source>
</evidence>
<dbReference type="AlphaFoldDB" id="A0A0A0DAE1"/>
<proteinExistence type="inferred from homology"/>
<dbReference type="GO" id="GO:0043590">
    <property type="term" value="C:bacterial nucleoid"/>
    <property type="evidence" value="ECO:0007669"/>
    <property type="project" value="TreeGrafter"/>
</dbReference>
<dbReference type="PANTHER" id="PTHR33991">
    <property type="entry name" value="DNA REPAIR PROTEIN RECO"/>
    <property type="match status" value="1"/>
</dbReference>
<dbReference type="Gene3D" id="1.20.1440.120">
    <property type="entry name" value="Recombination protein O, C-terminal domain"/>
    <property type="match status" value="1"/>
</dbReference>
<dbReference type="HAMAP" id="MF_00201">
    <property type="entry name" value="RecO"/>
    <property type="match status" value="1"/>
</dbReference>
<evidence type="ECO:0000256" key="4">
    <source>
        <dbReference type="ARBA" id="ARBA00023172"/>
    </source>
</evidence>
<dbReference type="OrthoDB" id="9804792at2"/>
<feature type="domain" description="DNA replication/recombination mediator RecO N-terminal" evidence="8">
    <location>
        <begin position="1"/>
        <end position="66"/>
    </location>
</feature>
<keyword evidence="5 7" id="KW-0234">DNA repair</keyword>
<evidence type="ECO:0000313" key="10">
    <source>
        <dbReference type="Proteomes" id="UP000029995"/>
    </source>
</evidence>
<keyword evidence="3 7" id="KW-0227">DNA damage</keyword>
<dbReference type="InterPro" id="IPR003717">
    <property type="entry name" value="RecO"/>
</dbReference>
<dbReference type="InterPro" id="IPR042242">
    <property type="entry name" value="RecO_C"/>
</dbReference>
<dbReference type="RefSeq" id="WP_034833194.1">
    <property type="nucleotide sequence ID" value="NZ_JANX01000048.1"/>
</dbReference>
<comment type="caution">
    <text evidence="9">The sequence shown here is derived from an EMBL/GenBank/DDBJ whole genome shotgun (WGS) entry which is preliminary data.</text>
</comment>
<gene>
    <name evidence="7" type="primary">recO</name>
    <name evidence="9" type="ORF">P409_06415</name>
</gene>
<dbReference type="GO" id="GO:0006310">
    <property type="term" value="P:DNA recombination"/>
    <property type="evidence" value="ECO:0007669"/>
    <property type="project" value="UniProtKB-UniRule"/>
</dbReference>
<evidence type="ECO:0000256" key="1">
    <source>
        <dbReference type="ARBA" id="ARBA00007452"/>
    </source>
</evidence>
<dbReference type="GO" id="GO:0006302">
    <property type="term" value="P:double-strand break repair"/>
    <property type="evidence" value="ECO:0007669"/>
    <property type="project" value="TreeGrafter"/>
</dbReference>
<comment type="function">
    <text evidence="7">Involved in DNA repair and RecF pathway recombination.</text>
</comment>
<organism evidence="9 10">
    <name type="scientific">Inquilinus limosus MP06</name>
    <dbReference type="NCBI Taxonomy" id="1398085"/>
    <lineage>
        <taxon>Bacteria</taxon>
        <taxon>Pseudomonadati</taxon>
        <taxon>Pseudomonadota</taxon>
        <taxon>Alphaproteobacteria</taxon>
        <taxon>Rhodospirillales</taxon>
        <taxon>Rhodospirillaceae</taxon>
        <taxon>Inquilinus</taxon>
    </lineage>
</organism>
<dbReference type="InterPro" id="IPR022572">
    <property type="entry name" value="DNA_rep/recomb_RecO_N"/>
</dbReference>
<evidence type="ECO:0000256" key="5">
    <source>
        <dbReference type="ARBA" id="ARBA00023204"/>
    </source>
</evidence>
<dbReference type="Gene3D" id="2.40.50.140">
    <property type="entry name" value="Nucleic acid-binding proteins"/>
    <property type="match status" value="1"/>
</dbReference>
<dbReference type="EMBL" id="JANX01000048">
    <property type="protein sequence ID" value="KGM35099.1"/>
    <property type="molecule type" value="Genomic_DNA"/>
</dbReference>
<evidence type="ECO:0000256" key="6">
    <source>
        <dbReference type="ARBA" id="ARBA00033409"/>
    </source>
</evidence>
<dbReference type="Pfam" id="PF11967">
    <property type="entry name" value="RecO_N"/>
    <property type="match status" value="1"/>
</dbReference>
<sequence>MDWRDDGIVLTVRPHGEAALITGVLTREHGRHLGVVHGQRRRAQLPPGTLVSAQWRGRLADHLGTWTLEVDRTPAAAIMDEPLRLLALVSACAVLDAALAERQPLPAVYDGTMAFLDTLTTPHWDAAYVQWEVGLLGVLGFGLDVSRCAVTGTNDHLAFISPKTGRAVSLSAAGPYRDRLLPLPGFLIGREPAVPPAVAQGLELTGHFVDRHLFAQAGRPQPEARTRFVEAYRRSALRPAAPLR</sequence>
<evidence type="ECO:0000256" key="7">
    <source>
        <dbReference type="HAMAP-Rule" id="MF_00201"/>
    </source>
</evidence>